<dbReference type="EMBL" id="GECU01018487">
    <property type="protein sequence ID" value="JAS89219.1"/>
    <property type="molecule type" value="Transcribed_RNA"/>
</dbReference>
<organism evidence="1">
    <name type="scientific">Homalodisca liturata</name>
    <dbReference type="NCBI Taxonomy" id="320908"/>
    <lineage>
        <taxon>Eukaryota</taxon>
        <taxon>Metazoa</taxon>
        <taxon>Ecdysozoa</taxon>
        <taxon>Arthropoda</taxon>
        <taxon>Hexapoda</taxon>
        <taxon>Insecta</taxon>
        <taxon>Pterygota</taxon>
        <taxon>Neoptera</taxon>
        <taxon>Paraneoptera</taxon>
        <taxon>Hemiptera</taxon>
        <taxon>Auchenorrhyncha</taxon>
        <taxon>Membracoidea</taxon>
        <taxon>Cicadellidae</taxon>
        <taxon>Cicadellinae</taxon>
        <taxon>Proconiini</taxon>
        <taxon>Homalodisca</taxon>
    </lineage>
</organism>
<feature type="non-terminal residue" evidence="1">
    <location>
        <position position="106"/>
    </location>
</feature>
<protein>
    <submittedName>
        <fullName evidence="1">Uncharacterized protein</fullName>
    </submittedName>
</protein>
<reference evidence="1" key="1">
    <citation type="submission" date="2015-11" db="EMBL/GenBank/DDBJ databases">
        <title>De novo transcriptome assembly of four potential Pierce s Disease insect vectors from Arizona vineyards.</title>
        <authorList>
            <person name="Tassone E.E."/>
        </authorList>
    </citation>
    <scope>NUCLEOTIDE SEQUENCE</scope>
</reference>
<sequence length="106" mass="11351">GPLVVNVDNHIGPLQMARVVSGENDGFVPEISEHKRKELLRGGKVEAGGRLVKHHDRRILDHRPHEADELGLAAAQVAAIFPDARAVSSAEPAEKLVHAAGENSCN</sequence>
<gene>
    <name evidence="1" type="ORF">g.2237</name>
</gene>
<dbReference type="AntiFam" id="ANF00142">
    <property type="entry name" value="Shadow ORF (opposite yadG)"/>
</dbReference>
<proteinExistence type="predicted"/>
<evidence type="ECO:0000313" key="1">
    <source>
        <dbReference type="EMBL" id="JAS89219.1"/>
    </source>
</evidence>
<name>A0A1B6IQM4_9HEMI</name>
<accession>A0A1B6IQM4</accession>
<feature type="non-terminal residue" evidence="1">
    <location>
        <position position="1"/>
    </location>
</feature>
<dbReference type="AlphaFoldDB" id="A0A1B6IQM4"/>